<keyword evidence="2 6" id="KW-0547">Nucleotide-binding</keyword>
<sequence>MLDRLFGLFSHDIAIDLGTANTLVLVHGKGIVVREPSVVARHSKTKAVLAIGSEAKRMIGKTPQAIEAIRPLRNGVIADFDAAEAMLSHYIALVHETHGIIPKIPRPRVVVGIPSGVTEVERRAVQEVALSAGARAAYLIEEPMAAAIGAGLPIEEPRGHLIVDIGGGTTEIAVVSLGGIVLNRSIRIAGDELDEAVQSFIRLKFGLLLGISSAEEVKIAVGSAYPFEESTLEETGESTGLSRRNAGLLQIVVRGRDLESGLPKSLKVNSIEIREALAPVIRQIIEEIKDTIEETPPELVADILEHGITMAGGSSLLRGIDKLLAEETKMPVWVTDDPQTAVVRGCGILLGDERLLSKVRVRGSLR</sequence>
<comment type="subcellular location">
    <subcellularLocation>
        <location evidence="6">Cytoplasm</location>
    </subcellularLocation>
    <text evidence="6">Membrane-associated.</text>
</comment>
<dbReference type="GO" id="GO:0005737">
    <property type="term" value="C:cytoplasm"/>
    <property type="evidence" value="ECO:0007669"/>
    <property type="project" value="UniProtKB-SubCell"/>
</dbReference>
<evidence type="ECO:0000256" key="4">
    <source>
        <dbReference type="ARBA" id="ARBA00022960"/>
    </source>
</evidence>
<dbReference type="GO" id="GO:0008360">
    <property type="term" value="P:regulation of cell shape"/>
    <property type="evidence" value="ECO:0007669"/>
    <property type="project" value="UniProtKB-UniRule"/>
</dbReference>
<evidence type="ECO:0000256" key="5">
    <source>
        <dbReference type="ARBA" id="ARBA00023458"/>
    </source>
</evidence>
<dbReference type="InterPro" id="IPR004753">
    <property type="entry name" value="MreB"/>
</dbReference>
<keyword evidence="3 6" id="KW-0067">ATP-binding</keyword>
<dbReference type="Proteomes" id="UP000179069">
    <property type="component" value="Unassembled WGS sequence"/>
</dbReference>
<dbReference type="GO" id="GO:0000902">
    <property type="term" value="P:cell morphogenesis"/>
    <property type="evidence" value="ECO:0007669"/>
    <property type="project" value="InterPro"/>
</dbReference>
<evidence type="ECO:0000256" key="6">
    <source>
        <dbReference type="HAMAP-Rule" id="MF_02207"/>
    </source>
</evidence>
<organism evidence="7 8">
    <name type="scientific">Candidatus Chisholmbacteria bacterium RIFCSPHIGHO2_01_FULL_49_18</name>
    <dbReference type="NCBI Taxonomy" id="1797590"/>
    <lineage>
        <taxon>Bacteria</taxon>
        <taxon>Candidatus Chisholmiibacteriota</taxon>
    </lineage>
</organism>
<name>A0A1G1VLM6_9BACT</name>
<dbReference type="HAMAP" id="MF_02207">
    <property type="entry name" value="MreB"/>
    <property type="match status" value="1"/>
</dbReference>
<evidence type="ECO:0000256" key="2">
    <source>
        <dbReference type="ARBA" id="ARBA00022741"/>
    </source>
</evidence>
<comment type="subunit">
    <text evidence="6">Forms polymers.</text>
</comment>
<dbReference type="NCBIfam" id="TIGR00904">
    <property type="entry name" value="mreB"/>
    <property type="match status" value="1"/>
</dbReference>
<protein>
    <recommendedName>
        <fullName evidence="6">Cell shape-determining protein MreB</fullName>
    </recommendedName>
</protein>
<evidence type="ECO:0000313" key="7">
    <source>
        <dbReference type="EMBL" id="OGY16282.1"/>
    </source>
</evidence>
<evidence type="ECO:0000256" key="3">
    <source>
        <dbReference type="ARBA" id="ARBA00022840"/>
    </source>
</evidence>
<evidence type="ECO:0000313" key="8">
    <source>
        <dbReference type="Proteomes" id="UP000179069"/>
    </source>
</evidence>
<dbReference type="Pfam" id="PF06723">
    <property type="entry name" value="MreB_Mbl"/>
    <property type="match status" value="1"/>
</dbReference>
<dbReference type="SMART" id="SM00268">
    <property type="entry name" value="ACTIN"/>
    <property type="match status" value="1"/>
</dbReference>
<dbReference type="PRINTS" id="PR01652">
    <property type="entry name" value="SHAPEPROTEIN"/>
</dbReference>
<feature type="binding site" evidence="6">
    <location>
        <begin position="313"/>
        <end position="316"/>
    </location>
    <ligand>
        <name>ATP</name>
        <dbReference type="ChEBI" id="CHEBI:30616"/>
    </ligand>
</feature>
<dbReference type="AlphaFoldDB" id="A0A1G1VLM6"/>
<dbReference type="SUPFAM" id="SSF53067">
    <property type="entry name" value="Actin-like ATPase domain"/>
    <property type="match status" value="2"/>
</dbReference>
<gene>
    <name evidence="6" type="primary">mreB</name>
    <name evidence="7" type="ORF">A2785_01685</name>
</gene>
<feature type="binding site" evidence="6">
    <location>
        <begin position="167"/>
        <end position="169"/>
    </location>
    <ligand>
        <name>ATP</name>
        <dbReference type="ChEBI" id="CHEBI:30616"/>
    </ligand>
</feature>
<proteinExistence type="inferred from homology"/>
<dbReference type="PANTHER" id="PTHR42749">
    <property type="entry name" value="CELL SHAPE-DETERMINING PROTEIN MREB"/>
    <property type="match status" value="1"/>
</dbReference>
<dbReference type="EMBL" id="MHCI01000018">
    <property type="protein sequence ID" value="OGY16282.1"/>
    <property type="molecule type" value="Genomic_DNA"/>
</dbReference>
<reference evidence="7 8" key="1">
    <citation type="journal article" date="2016" name="Nat. Commun.">
        <title>Thousands of microbial genomes shed light on interconnected biogeochemical processes in an aquifer system.</title>
        <authorList>
            <person name="Anantharaman K."/>
            <person name="Brown C.T."/>
            <person name="Hug L.A."/>
            <person name="Sharon I."/>
            <person name="Castelle C.J."/>
            <person name="Probst A.J."/>
            <person name="Thomas B.C."/>
            <person name="Singh A."/>
            <person name="Wilkins M.J."/>
            <person name="Karaoz U."/>
            <person name="Brodie E.L."/>
            <person name="Williams K.H."/>
            <person name="Hubbard S.S."/>
            <person name="Banfield J.F."/>
        </authorList>
    </citation>
    <scope>NUCLEOTIDE SEQUENCE [LARGE SCALE GENOMIC DNA]</scope>
</reference>
<dbReference type="GO" id="GO:0005524">
    <property type="term" value="F:ATP binding"/>
    <property type="evidence" value="ECO:0007669"/>
    <property type="project" value="UniProtKB-KW"/>
</dbReference>
<comment type="function">
    <text evidence="6">Forms membrane-associated dynamic filaments that are essential for cell shape determination. Acts by regulating cell wall synthesis and cell elongation, and thus cell shape. A feedback loop between cell geometry and MreB localization may maintain elongated cell shape by targeting cell wall growth to regions of negative cell wall curvature.</text>
</comment>
<keyword evidence="1 6" id="KW-0963">Cytoplasm</keyword>
<accession>A0A1G1VLM6</accession>
<dbReference type="InterPro" id="IPR043129">
    <property type="entry name" value="ATPase_NBD"/>
</dbReference>
<dbReference type="NCBIfam" id="NF010539">
    <property type="entry name" value="PRK13927.1"/>
    <property type="match status" value="1"/>
</dbReference>
<dbReference type="Gene3D" id="3.30.420.40">
    <property type="match status" value="3"/>
</dbReference>
<feature type="binding site" evidence="6">
    <location>
        <begin position="19"/>
        <end position="21"/>
    </location>
    <ligand>
        <name>ATP</name>
        <dbReference type="ChEBI" id="CHEBI:30616"/>
    </ligand>
</feature>
<comment type="similarity">
    <text evidence="5 6">Belongs to the FtsA/MreB family.</text>
</comment>
<dbReference type="InterPro" id="IPR056546">
    <property type="entry name" value="MreB_MamK-like"/>
</dbReference>
<feature type="binding site" evidence="6">
    <location>
        <begin position="215"/>
        <end position="218"/>
    </location>
    <ligand>
        <name>ATP</name>
        <dbReference type="ChEBI" id="CHEBI:30616"/>
    </ligand>
</feature>
<dbReference type="CDD" id="cd10225">
    <property type="entry name" value="ASKHA_NBD_MreB-like"/>
    <property type="match status" value="1"/>
</dbReference>
<keyword evidence="4 6" id="KW-0133">Cell shape</keyword>
<dbReference type="PANTHER" id="PTHR42749:SF1">
    <property type="entry name" value="CELL SHAPE-DETERMINING PROTEIN MREB"/>
    <property type="match status" value="1"/>
</dbReference>
<dbReference type="InterPro" id="IPR004000">
    <property type="entry name" value="Actin"/>
</dbReference>
<evidence type="ECO:0000256" key="1">
    <source>
        <dbReference type="ARBA" id="ARBA00022490"/>
    </source>
</evidence>
<comment type="caution">
    <text evidence="7">The sequence shown here is derived from an EMBL/GenBank/DDBJ whole genome shotgun (WGS) entry which is preliminary data.</text>
</comment>